<dbReference type="Pfam" id="PF02875">
    <property type="entry name" value="Mur_ligase_C"/>
    <property type="match status" value="1"/>
</dbReference>
<dbReference type="PANTHER" id="PTHR43024">
    <property type="entry name" value="UDP-N-ACETYLMURAMOYL-TRIPEPTIDE--D-ALANYL-D-ALANINE LIGASE"/>
    <property type="match status" value="1"/>
</dbReference>
<dbReference type="InterPro" id="IPR035911">
    <property type="entry name" value="MurE/MurF_N"/>
</dbReference>
<organism evidence="15 16">
    <name type="scientific">Actinospica acidithermotolerans</name>
    <dbReference type="NCBI Taxonomy" id="2828514"/>
    <lineage>
        <taxon>Bacteria</taxon>
        <taxon>Bacillati</taxon>
        <taxon>Actinomycetota</taxon>
        <taxon>Actinomycetes</taxon>
        <taxon>Catenulisporales</taxon>
        <taxon>Actinospicaceae</taxon>
        <taxon>Actinospica</taxon>
    </lineage>
</organism>
<dbReference type="InterPro" id="IPR005863">
    <property type="entry name" value="UDP-N-AcMur_synth"/>
</dbReference>
<evidence type="ECO:0000259" key="13">
    <source>
        <dbReference type="Pfam" id="PF02875"/>
    </source>
</evidence>
<keyword evidence="4 10" id="KW-0547">Nucleotide-binding</keyword>
<comment type="catalytic activity">
    <reaction evidence="10 11">
        <text>D-alanyl-D-alanine + UDP-N-acetyl-alpha-D-muramoyl-L-alanyl-gamma-D-glutamyl-meso-2,6-diaminopimelate + ATP = UDP-N-acetyl-alpha-D-muramoyl-L-alanyl-gamma-D-glutamyl-meso-2,6-diaminopimeloyl-D-alanyl-D-alanine + ADP + phosphate + H(+)</text>
        <dbReference type="Rhea" id="RHEA:28374"/>
        <dbReference type="ChEBI" id="CHEBI:15378"/>
        <dbReference type="ChEBI" id="CHEBI:30616"/>
        <dbReference type="ChEBI" id="CHEBI:43474"/>
        <dbReference type="ChEBI" id="CHEBI:57822"/>
        <dbReference type="ChEBI" id="CHEBI:61386"/>
        <dbReference type="ChEBI" id="CHEBI:83905"/>
        <dbReference type="ChEBI" id="CHEBI:456216"/>
        <dbReference type="EC" id="6.3.2.10"/>
    </reaction>
</comment>
<dbReference type="InterPro" id="IPR036615">
    <property type="entry name" value="Mur_ligase_C_dom_sf"/>
</dbReference>
<evidence type="ECO:0000256" key="8">
    <source>
        <dbReference type="ARBA" id="ARBA00023306"/>
    </source>
</evidence>
<keyword evidence="7 10" id="KW-0573">Peptidoglycan synthesis</keyword>
<dbReference type="GO" id="GO:0071555">
    <property type="term" value="P:cell wall organization"/>
    <property type="evidence" value="ECO:0007669"/>
    <property type="project" value="UniProtKB-KW"/>
</dbReference>
<dbReference type="GO" id="GO:0009252">
    <property type="term" value="P:peptidoglycan biosynthetic process"/>
    <property type="evidence" value="ECO:0007669"/>
    <property type="project" value="UniProtKB-UniRule"/>
</dbReference>
<comment type="caution">
    <text evidence="15">The sequence shown here is derived from an EMBL/GenBank/DDBJ whole genome shotgun (WGS) entry which is preliminary data.</text>
</comment>
<dbReference type="RefSeq" id="WP_212520519.1">
    <property type="nucleotide sequence ID" value="NZ_JAGSOH010000084.1"/>
</dbReference>
<keyword evidence="1 10" id="KW-0963">Cytoplasm</keyword>
<comment type="similarity">
    <text evidence="10">Belongs to the MurCDEF family. MurF subfamily.</text>
</comment>
<dbReference type="InterPro" id="IPR036565">
    <property type="entry name" value="Mur-like_cat_sf"/>
</dbReference>
<evidence type="ECO:0000259" key="12">
    <source>
        <dbReference type="Pfam" id="PF01225"/>
    </source>
</evidence>
<reference evidence="15" key="1">
    <citation type="submission" date="2021-04" db="EMBL/GenBank/DDBJ databases">
        <title>Genome based classification of Actinospica acidithermotolerans sp. nov., an actinobacterium isolated from an Indonesian hot spring.</title>
        <authorList>
            <person name="Kusuma A.B."/>
            <person name="Putra K.E."/>
            <person name="Nafisah S."/>
            <person name="Loh J."/>
            <person name="Nouioui I."/>
            <person name="Goodfellow M."/>
        </authorList>
    </citation>
    <scope>NUCLEOTIDE SEQUENCE</scope>
    <source>
        <strain evidence="15">MGRD01-02</strain>
    </source>
</reference>
<dbReference type="EMBL" id="JAGSOH010000084">
    <property type="protein sequence ID" value="MBR7829384.1"/>
    <property type="molecule type" value="Genomic_DNA"/>
</dbReference>
<dbReference type="InterPro" id="IPR051046">
    <property type="entry name" value="MurCDEF_CellWall_CoF430Synth"/>
</dbReference>
<proteinExistence type="inferred from homology"/>
<dbReference type="Gene3D" id="3.40.1390.10">
    <property type="entry name" value="MurE/MurF, N-terminal domain"/>
    <property type="match status" value="1"/>
</dbReference>
<keyword evidence="2 10" id="KW-0436">Ligase</keyword>
<dbReference type="AlphaFoldDB" id="A0A941EKR5"/>
<dbReference type="SUPFAM" id="SSF63418">
    <property type="entry name" value="MurE/MurF N-terminal domain"/>
    <property type="match status" value="1"/>
</dbReference>
<keyword evidence="16" id="KW-1185">Reference proteome</keyword>
<dbReference type="PANTHER" id="PTHR43024:SF1">
    <property type="entry name" value="UDP-N-ACETYLMURAMOYL-TRIPEPTIDE--D-ALANYL-D-ALANINE LIGASE"/>
    <property type="match status" value="1"/>
</dbReference>
<dbReference type="GO" id="GO:0008360">
    <property type="term" value="P:regulation of cell shape"/>
    <property type="evidence" value="ECO:0007669"/>
    <property type="project" value="UniProtKB-KW"/>
</dbReference>
<evidence type="ECO:0000313" key="15">
    <source>
        <dbReference type="EMBL" id="MBR7829384.1"/>
    </source>
</evidence>
<dbReference type="Pfam" id="PF08245">
    <property type="entry name" value="Mur_ligase_M"/>
    <property type="match status" value="1"/>
</dbReference>
<dbReference type="Gene3D" id="3.40.1190.10">
    <property type="entry name" value="Mur-like, catalytic domain"/>
    <property type="match status" value="1"/>
</dbReference>
<gene>
    <name evidence="10" type="primary">murF</name>
    <name evidence="15" type="ORF">KDK95_23965</name>
</gene>
<evidence type="ECO:0000256" key="11">
    <source>
        <dbReference type="RuleBase" id="RU004136"/>
    </source>
</evidence>
<comment type="pathway">
    <text evidence="10 11">Cell wall biogenesis; peptidoglycan biosynthesis.</text>
</comment>
<dbReference type="Pfam" id="PF01225">
    <property type="entry name" value="Mur_ligase"/>
    <property type="match status" value="1"/>
</dbReference>
<dbReference type="HAMAP" id="MF_02019">
    <property type="entry name" value="MurF"/>
    <property type="match status" value="1"/>
</dbReference>
<dbReference type="GO" id="GO:0051301">
    <property type="term" value="P:cell division"/>
    <property type="evidence" value="ECO:0007669"/>
    <property type="project" value="UniProtKB-KW"/>
</dbReference>
<keyword evidence="6 10" id="KW-0133">Cell shape</keyword>
<dbReference type="InterPro" id="IPR013221">
    <property type="entry name" value="Mur_ligase_cen"/>
</dbReference>
<evidence type="ECO:0000256" key="4">
    <source>
        <dbReference type="ARBA" id="ARBA00022741"/>
    </source>
</evidence>
<dbReference type="EC" id="6.3.2.10" evidence="10 11"/>
<dbReference type="GO" id="GO:0047480">
    <property type="term" value="F:UDP-N-acetylmuramoyl-tripeptide-D-alanyl-D-alanine ligase activity"/>
    <property type="evidence" value="ECO:0007669"/>
    <property type="project" value="UniProtKB-UniRule"/>
</dbReference>
<comment type="subcellular location">
    <subcellularLocation>
        <location evidence="10 11">Cytoplasm</location>
    </subcellularLocation>
</comment>
<sequence length="466" mass="47609">MREITLRELADVVGGTVHDGAEDIVVKAPAFVDSRKAQAGGLFVALPGERVDGHDYVEAAMSGGAAAVLAQRPVGVPAVVVADGVDALGRLSAHLVARGGSGMTVLGITGSAGKTTTKDLIAHLLSTRGETVATPGNFNNEIGLPLTVSLASAGTRFLVLEMGARAIGHIRYLTEIAPPSIGVVTNIGTAHLGEFGGYAATTQGKGELVEALPATGLAVLNADDERVLSMRSRTKADVVLFGFAQDADIRASDLRVDEYGRAHFTLHTPEGSAPVSLQLIGEHQVGNALAAAAVARRIGLSTEEIAAGLGTATAASGGRLEITERPDGIVIVNDAYNANPHSTRAALRALTAMANGRRKIAVLGAMLGLGEEAEPEHRAIGALTAELGVDLLITVGGLKGSEEAGWIADGAEAAGATVHRTVDNVEARILLDGLLASGDTVLFKASQPAGLQPLAEQLAGQPETVH</sequence>
<keyword evidence="9 10" id="KW-0961">Cell wall biogenesis/degradation</keyword>
<evidence type="ECO:0000259" key="14">
    <source>
        <dbReference type="Pfam" id="PF08245"/>
    </source>
</evidence>
<evidence type="ECO:0000256" key="3">
    <source>
        <dbReference type="ARBA" id="ARBA00022618"/>
    </source>
</evidence>
<keyword evidence="3 10" id="KW-0132">Cell division</keyword>
<evidence type="ECO:0000256" key="2">
    <source>
        <dbReference type="ARBA" id="ARBA00022598"/>
    </source>
</evidence>
<dbReference type="GO" id="GO:0005737">
    <property type="term" value="C:cytoplasm"/>
    <property type="evidence" value="ECO:0007669"/>
    <property type="project" value="UniProtKB-SubCell"/>
</dbReference>
<dbReference type="SUPFAM" id="SSF53623">
    <property type="entry name" value="MurD-like peptide ligases, catalytic domain"/>
    <property type="match status" value="1"/>
</dbReference>
<dbReference type="Proteomes" id="UP000676325">
    <property type="component" value="Unassembled WGS sequence"/>
</dbReference>
<feature type="binding site" evidence="10">
    <location>
        <begin position="110"/>
        <end position="116"/>
    </location>
    <ligand>
        <name>ATP</name>
        <dbReference type="ChEBI" id="CHEBI:30616"/>
    </ligand>
</feature>
<dbReference type="Gene3D" id="3.90.190.20">
    <property type="entry name" value="Mur ligase, C-terminal domain"/>
    <property type="match status" value="1"/>
</dbReference>
<keyword evidence="5 10" id="KW-0067">ATP-binding</keyword>
<feature type="domain" description="Mur ligase N-terminal catalytic" evidence="12">
    <location>
        <begin position="32"/>
        <end position="77"/>
    </location>
</feature>
<comment type="function">
    <text evidence="10 11">Involved in cell wall formation. Catalyzes the final step in the synthesis of UDP-N-acetylmuramoyl-pentapeptide, the precursor of murein.</text>
</comment>
<feature type="domain" description="Mur ligase central" evidence="14">
    <location>
        <begin position="108"/>
        <end position="295"/>
    </location>
</feature>
<dbReference type="NCBIfam" id="TIGR01143">
    <property type="entry name" value="murF"/>
    <property type="match status" value="1"/>
</dbReference>
<dbReference type="SUPFAM" id="SSF53244">
    <property type="entry name" value="MurD-like peptide ligases, peptide-binding domain"/>
    <property type="match status" value="1"/>
</dbReference>
<name>A0A941EKR5_9ACTN</name>
<dbReference type="InterPro" id="IPR004101">
    <property type="entry name" value="Mur_ligase_C"/>
</dbReference>
<evidence type="ECO:0000256" key="5">
    <source>
        <dbReference type="ARBA" id="ARBA00022840"/>
    </source>
</evidence>
<protein>
    <recommendedName>
        <fullName evidence="10 11">UDP-N-acetylmuramoyl-tripeptide--D-alanyl-D-alanine ligase</fullName>
        <ecNumber evidence="10 11">6.3.2.10</ecNumber>
    </recommendedName>
    <alternativeName>
        <fullName evidence="10">D-alanyl-D-alanine-adding enzyme</fullName>
    </alternativeName>
</protein>
<evidence type="ECO:0000256" key="9">
    <source>
        <dbReference type="ARBA" id="ARBA00023316"/>
    </source>
</evidence>
<evidence type="ECO:0000313" key="16">
    <source>
        <dbReference type="Proteomes" id="UP000676325"/>
    </source>
</evidence>
<evidence type="ECO:0000256" key="10">
    <source>
        <dbReference type="HAMAP-Rule" id="MF_02019"/>
    </source>
</evidence>
<evidence type="ECO:0000256" key="1">
    <source>
        <dbReference type="ARBA" id="ARBA00022490"/>
    </source>
</evidence>
<dbReference type="GO" id="GO:0005524">
    <property type="term" value="F:ATP binding"/>
    <property type="evidence" value="ECO:0007669"/>
    <property type="project" value="UniProtKB-UniRule"/>
</dbReference>
<evidence type="ECO:0000256" key="7">
    <source>
        <dbReference type="ARBA" id="ARBA00022984"/>
    </source>
</evidence>
<keyword evidence="8 10" id="KW-0131">Cell cycle</keyword>
<dbReference type="InterPro" id="IPR000713">
    <property type="entry name" value="Mur_ligase_N"/>
</dbReference>
<evidence type="ECO:0000256" key="6">
    <source>
        <dbReference type="ARBA" id="ARBA00022960"/>
    </source>
</evidence>
<accession>A0A941EKR5</accession>
<feature type="domain" description="Mur ligase C-terminal" evidence="13">
    <location>
        <begin position="318"/>
        <end position="446"/>
    </location>
</feature>